<organism evidence="2 3">
    <name type="scientific">Nicotiana attenuata</name>
    <name type="common">Coyote tobacco</name>
    <dbReference type="NCBI Taxonomy" id="49451"/>
    <lineage>
        <taxon>Eukaryota</taxon>
        <taxon>Viridiplantae</taxon>
        <taxon>Streptophyta</taxon>
        <taxon>Embryophyta</taxon>
        <taxon>Tracheophyta</taxon>
        <taxon>Spermatophyta</taxon>
        <taxon>Magnoliopsida</taxon>
        <taxon>eudicotyledons</taxon>
        <taxon>Gunneridae</taxon>
        <taxon>Pentapetalae</taxon>
        <taxon>asterids</taxon>
        <taxon>lamiids</taxon>
        <taxon>Solanales</taxon>
        <taxon>Solanaceae</taxon>
        <taxon>Nicotianoideae</taxon>
        <taxon>Nicotianeae</taxon>
        <taxon>Nicotiana</taxon>
    </lineage>
</organism>
<dbReference type="AlphaFoldDB" id="A0A1J6IW33"/>
<dbReference type="EMBL" id="MJEQ01037190">
    <property type="protein sequence ID" value="OIS99360.1"/>
    <property type="molecule type" value="Genomic_DNA"/>
</dbReference>
<dbReference type="Gramene" id="OIS99360">
    <property type="protein sequence ID" value="OIS99360"/>
    <property type="gene ID" value="A4A49_02247"/>
</dbReference>
<evidence type="ECO:0000313" key="3">
    <source>
        <dbReference type="Proteomes" id="UP000187609"/>
    </source>
</evidence>
<name>A0A1J6IW33_NICAT</name>
<evidence type="ECO:0000256" key="1">
    <source>
        <dbReference type="SAM" id="SignalP"/>
    </source>
</evidence>
<dbReference type="Proteomes" id="UP000187609">
    <property type="component" value="Unassembled WGS sequence"/>
</dbReference>
<proteinExistence type="predicted"/>
<gene>
    <name evidence="2" type="ORF">A4A49_02247</name>
</gene>
<comment type="caution">
    <text evidence="2">The sequence shown here is derived from an EMBL/GenBank/DDBJ whole genome shotgun (WGS) entry which is preliminary data.</text>
</comment>
<protein>
    <recommendedName>
        <fullName evidence="4">Secreted protein</fullName>
    </recommendedName>
</protein>
<keyword evidence="3" id="KW-1185">Reference proteome</keyword>
<sequence length="70" mass="8031">MTGTLAVILLHWQVAPPFVSWPYPLFFLSSSSCPRIETRPVRIAYSNDASFRSSFSRQNSFNAVNELKFF</sequence>
<keyword evidence="1" id="KW-0732">Signal</keyword>
<evidence type="ECO:0000313" key="2">
    <source>
        <dbReference type="EMBL" id="OIS99360.1"/>
    </source>
</evidence>
<feature type="chain" id="PRO_5012882275" description="Secreted protein" evidence="1">
    <location>
        <begin position="18"/>
        <end position="70"/>
    </location>
</feature>
<evidence type="ECO:0008006" key="4">
    <source>
        <dbReference type="Google" id="ProtNLM"/>
    </source>
</evidence>
<feature type="signal peptide" evidence="1">
    <location>
        <begin position="1"/>
        <end position="17"/>
    </location>
</feature>
<reference evidence="2" key="1">
    <citation type="submission" date="2016-11" db="EMBL/GenBank/DDBJ databases">
        <title>The genome of Nicotiana attenuata.</title>
        <authorList>
            <person name="Xu S."/>
            <person name="Brockmoeller T."/>
            <person name="Gaquerel E."/>
            <person name="Navarro A."/>
            <person name="Kuhl H."/>
            <person name="Gase K."/>
            <person name="Ling Z."/>
            <person name="Zhou W."/>
            <person name="Kreitzer C."/>
            <person name="Stanke M."/>
            <person name="Tang H."/>
            <person name="Lyons E."/>
            <person name="Pandey P."/>
            <person name="Pandey S.P."/>
            <person name="Timmermann B."/>
            <person name="Baldwin I.T."/>
        </authorList>
    </citation>
    <scope>NUCLEOTIDE SEQUENCE [LARGE SCALE GENOMIC DNA]</scope>
    <source>
        <strain evidence="2">UT</strain>
    </source>
</reference>
<accession>A0A1J6IW33</accession>